<feature type="compositionally biased region" description="Basic residues" evidence="1">
    <location>
        <begin position="268"/>
        <end position="281"/>
    </location>
</feature>
<sequence>MALRLEDFIDKKKEGPSILDLSKTKISSREEFDKAFDKVPDFKIKPEKIRSTDAKSHEGHFAFSAPRHEIISANQSSDFPFDNPIPPSMRAVRIEDLSAVDIHWRMLTLSRPKSKIEEDIFSRFVALDKMKRKTRSIEPDPPQKQIIQHKGKSKNKGASAVHETKFPTCKECSEELCGGLCKQFHYDPFVREILDEKEKEAEEKAAGLNLASLLEGVGGGKSGRSKQRSSRGGTGIGRPTTVRRVRRKKKSKAKADKSSDEEDDISARKPKSKTSRPKGDT</sequence>
<evidence type="ECO:0000256" key="1">
    <source>
        <dbReference type="SAM" id="MobiDB-lite"/>
    </source>
</evidence>
<accession>A0A7R8WEF5</accession>
<dbReference type="AlphaFoldDB" id="A0A7R8WEF5"/>
<feature type="compositionally biased region" description="Basic residues" evidence="1">
    <location>
        <begin position="241"/>
        <end position="252"/>
    </location>
</feature>
<name>A0A7R8WEF5_9CRUS</name>
<protein>
    <submittedName>
        <fullName evidence="2">Uncharacterized protein</fullName>
    </submittedName>
</protein>
<dbReference type="EMBL" id="OB662469">
    <property type="protein sequence ID" value="CAD7230103.1"/>
    <property type="molecule type" value="Genomic_DNA"/>
</dbReference>
<proteinExistence type="predicted"/>
<organism evidence="2">
    <name type="scientific">Cyprideis torosa</name>
    <dbReference type="NCBI Taxonomy" id="163714"/>
    <lineage>
        <taxon>Eukaryota</taxon>
        <taxon>Metazoa</taxon>
        <taxon>Ecdysozoa</taxon>
        <taxon>Arthropoda</taxon>
        <taxon>Crustacea</taxon>
        <taxon>Oligostraca</taxon>
        <taxon>Ostracoda</taxon>
        <taxon>Podocopa</taxon>
        <taxon>Podocopida</taxon>
        <taxon>Cytherocopina</taxon>
        <taxon>Cytheroidea</taxon>
        <taxon>Cytherideidae</taxon>
        <taxon>Cyprideis</taxon>
    </lineage>
</organism>
<feature type="region of interest" description="Disordered" evidence="1">
    <location>
        <begin position="132"/>
        <end position="159"/>
    </location>
</feature>
<reference evidence="2" key="1">
    <citation type="submission" date="2020-11" db="EMBL/GenBank/DDBJ databases">
        <authorList>
            <person name="Tran Van P."/>
        </authorList>
    </citation>
    <scope>NUCLEOTIDE SEQUENCE</scope>
</reference>
<gene>
    <name evidence="2" type="ORF">CTOB1V02_LOCUS7966</name>
</gene>
<dbReference type="OrthoDB" id="8250201at2759"/>
<feature type="region of interest" description="Disordered" evidence="1">
    <location>
        <begin position="200"/>
        <end position="281"/>
    </location>
</feature>
<evidence type="ECO:0000313" key="2">
    <source>
        <dbReference type="EMBL" id="CAD7230103.1"/>
    </source>
</evidence>